<dbReference type="InterPro" id="IPR050980">
    <property type="entry name" value="2C_sensor_his_kinase"/>
</dbReference>
<evidence type="ECO:0000256" key="4">
    <source>
        <dbReference type="ARBA" id="ARBA00022679"/>
    </source>
</evidence>
<dbReference type="SUPFAM" id="SSF55785">
    <property type="entry name" value="PYP-like sensor domain (PAS domain)"/>
    <property type="match status" value="1"/>
</dbReference>
<dbReference type="InterPro" id="IPR005467">
    <property type="entry name" value="His_kinase_dom"/>
</dbReference>
<evidence type="ECO:0000256" key="5">
    <source>
        <dbReference type="ARBA" id="ARBA00022741"/>
    </source>
</evidence>
<keyword evidence="7 10" id="KW-0067">ATP-binding</keyword>
<name>A0A8U0HV51_9EURY</name>
<dbReference type="InterPro" id="IPR004358">
    <property type="entry name" value="Sig_transdc_His_kin-like_C"/>
</dbReference>
<feature type="transmembrane region" description="Helical" evidence="8">
    <location>
        <begin position="181"/>
        <end position="199"/>
    </location>
</feature>
<dbReference type="PROSITE" id="PS50109">
    <property type="entry name" value="HIS_KIN"/>
    <property type="match status" value="1"/>
</dbReference>
<keyword evidence="4" id="KW-0808">Transferase</keyword>
<keyword evidence="11" id="KW-1185">Reference proteome</keyword>
<dbReference type="Gene3D" id="3.30.565.10">
    <property type="entry name" value="Histidine kinase-like ATPase, C-terminal domain"/>
    <property type="match status" value="1"/>
</dbReference>
<dbReference type="InterPro" id="IPR035965">
    <property type="entry name" value="PAS-like_dom_sf"/>
</dbReference>
<dbReference type="KEGG" id="halx:M0R89_02535"/>
<dbReference type="GeneID" id="72184040"/>
<feature type="transmembrane region" description="Helical" evidence="8">
    <location>
        <begin position="145"/>
        <end position="169"/>
    </location>
</feature>
<dbReference type="CDD" id="cd00082">
    <property type="entry name" value="HisKA"/>
    <property type="match status" value="1"/>
</dbReference>
<feature type="transmembrane region" description="Helical" evidence="8">
    <location>
        <begin position="35"/>
        <end position="59"/>
    </location>
</feature>
<dbReference type="Pfam" id="PF02518">
    <property type="entry name" value="HATPase_c"/>
    <property type="match status" value="1"/>
</dbReference>
<dbReference type="PANTHER" id="PTHR44936">
    <property type="entry name" value="SENSOR PROTEIN CREC"/>
    <property type="match status" value="1"/>
</dbReference>
<dbReference type="InterPro" id="IPR003594">
    <property type="entry name" value="HATPase_dom"/>
</dbReference>
<evidence type="ECO:0000256" key="7">
    <source>
        <dbReference type="ARBA" id="ARBA00022840"/>
    </source>
</evidence>
<evidence type="ECO:0000259" key="9">
    <source>
        <dbReference type="PROSITE" id="PS50109"/>
    </source>
</evidence>
<dbReference type="GO" id="GO:0005524">
    <property type="term" value="F:ATP binding"/>
    <property type="evidence" value="ECO:0007669"/>
    <property type="project" value="UniProtKB-KW"/>
</dbReference>
<dbReference type="SMART" id="SM00387">
    <property type="entry name" value="HATPase_c"/>
    <property type="match status" value="1"/>
</dbReference>
<dbReference type="Proteomes" id="UP000830729">
    <property type="component" value="Chromosome"/>
</dbReference>
<dbReference type="Gene3D" id="3.30.450.20">
    <property type="entry name" value="PAS domain"/>
    <property type="match status" value="1"/>
</dbReference>
<dbReference type="Pfam" id="PF16927">
    <property type="entry name" value="HisKA_7TM"/>
    <property type="match status" value="1"/>
</dbReference>
<dbReference type="EMBL" id="CP096659">
    <property type="protein sequence ID" value="UPV74952.1"/>
    <property type="molecule type" value="Genomic_DNA"/>
</dbReference>
<evidence type="ECO:0000313" key="10">
    <source>
        <dbReference type="EMBL" id="UPV74952.1"/>
    </source>
</evidence>
<dbReference type="PRINTS" id="PR00344">
    <property type="entry name" value="BCTRLSENSOR"/>
</dbReference>
<dbReference type="InterPro" id="IPR003661">
    <property type="entry name" value="HisK_dim/P_dom"/>
</dbReference>
<feature type="transmembrane region" description="Helical" evidence="8">
    <location>
        <begin position="71"/>
        <end position="91"/>
    </location>
</feature>
<evidence type="ECO:0000313" key="11">
    <source>
        <dbReference type="Proteomes" id="UP000830729"/>
    </source>
</evidence>
<keyword evidence="8" id="KW-0472">Membrane</keyword>
<proteinExistence type="predicted"/>
<sequence>MDVSPTWLALGPLAAFAMSLYFLRHLWRYRDEPGGWLFIATIVCEAVWTGCYGLALMVFDPTLRWLLEIPIWFAKSFILVFFLGFVLQYTGRGELVRSKWMGLVAAIQAVSVLLVATNPLHHVAWSNYHIDPVFGAATVSYTHQPWLFVTMLVFYFLGGGAMVLLVEAFVSYGELYRGQTVAVALSLVAPFVANLAWLFELGPAQGLNLTTTALAIHLGFDYYAFFRRNMFEQTPAARRIGERAAISDLGAPVVIVDSRRRLLDANGEAERVFAVDATANAGDPLHGLVDADVDVSASEQSTTVRIEGERREYSVTSSAVSDSSGTHVGHTLVFQDVTADRRREQRLQVLNRVLRHNLRNDLTTVTGYAELIGERTDDPAVERHAETVRRNGRKLAELGEKAREFEQVMDGDRDSRRAELAALVADVADDVRERSSAGRFEVAVPDGLELETDPAIVRLLLSNLVENALEHGSDDPRVEVALVDGSAAADGTGGDTRSAVLEVRDDGPGIPDHEIAVLTEGGENALEHGSGLGLWVVQWCASALGGDVSFERDDGTTVSVRLPGVVDEETSLPT</sequence>
<dbReference type="CDD" id="cd00075">
    <property type="entry name" value="HATPase"/>
    <property type="match status" value="1"/>
</dbReference>
<evidence type="ECO:0000256" key="8">
    <source>
        <dbReference type="SAM" id="Phobius"/>
    </source>
</evidence>
<dbReference type="PANTHER" id="PTHR44936:SF10">
    <property type="entry name" value="SENSOR PROTEIN RSTB"/>
    <property type="match status" value="1"/>
</dbReference>
<evidence type="ECO:0000256" key="3">
    <source>
        <dbReference type="ARBA" id="ARBA00022553"/>
    </source>
</evidence>
<dbReference type="AlphaFoldDB" id="A0A8U0HV51"/>
<comment type="catalytic activity">
    <reaction evidence="1">
        <text>ATP + protein L-histidine = ADP + protein N-phospho-L-histidine.</text>
        <dbReference type="EC" id="2.7.13.3"/>
    </reaction>
</comment>
<reference evidence="10 11" key="1">
    <citation type="submission" date="2022-04" db="EMBL/GenBank/DDBJ databases">
        <title>Diverse halophilic archaea isolated from saline environments.</title>
        <authorList>
            <person name="Cui H.-L."/>
        </authorList>
    </citation>
    <scope>NUCLEOTIDE SEQUENCE [LARGE SCALE GENOMIC DNA]</scope>
    <source>
        <strain evidence="10 11">XZYJT49</strain>
    </source>
</reference>
<dbReference type="GO" id="GO:0000155">
    <property type="term" value="F:phosphorelay sensor kinase activity"/>
    <property type="evidence" value="ECO:0007669"/>
    <property type="project" value="InterPro"/>
</dbReference>
<dbReference type="RefSeq" id="WP_248650995.1">
    <property type="nucleotide sequence ID" value="NZ_CP096659.1"/>
</dbReference>
<evidence type="ECO:0000256" key="1">
    <source>
        <dbReference type="ARBA" id="ARBA00000085"/>
    </source>
</evidence>
<gene>
    <name evidence="10" type="ORF">M0R89_02535</name>
</gene>
<accession>A0A8U0HV51</accession>
<keyword evidence="5" id="KW-0547">Nucleotide-binding</keyword>
<protein>
    <recommendedName>
        <fullName evidence="2">histidine kinase</fullName>
        <ecNumber evidence="2">2.7.13.3</ecNumber>
    </recommendedName>
</protein>
<keyword evidence="8" id="KW-1133">Transmembrane helix</keyword>
<keyword evidence="3" id="KW-0597">Phosphoprotein</keyword>
<dbReference type="InterPro" id="IPR036890">
    <property type="entry name" value="HATPase_C_sf"/>
</dbReference>
<dbReference type="SUPFAM" id="SSF55874">
    <property type="entry name" value="ATPase domain of HSP90 chaperone/DNA topoisomerase II/histidine kinase"/>
    <property type="match status" value="1"/>
</dbReference>
<evidence type="ECO:0000256" key="2">
    <source>
        <dbReference type="ARBA" id="ARBA00012438"/>
    </source>
</evidence>
<feature type="transmembrane region" description="Helical" evidence="8">
    <location>
        <begin position="103"/>
        <end position="125"/>
    </location>
</feature>
<dbReference type="EC" id="2.7.13.3" evidence="2"/>
<keyword evidence="6" id="KW-0418">Kinase</keyword>
<evidence type="ECO:0000256" key="6">
    <source>
        <dbReference type="ARBA" id="ARBA00022777"/>
    </source>
</evidence>
<dbReference type="InterPro" id="IPR031621">
    <property type="entry name" value="HisKA_7TM"/>
</dbReference>
<keyword evidence="8" id="KW-0812">Transmembrane</keyword>
<feature type="domain" description="Histidine kinase" evidence="9">
    <location>
        <begin position="353"/>
        <end position="566"/>
    </location>
</feature>
<organism evidence="10 11">
    <name type="scientific">Halorussus limi</name>
    <dbReference type="NCBI Taxonomy" id="2938695"/>
    <lineage>
        <taxon>Archaea</taxon>
        <taxon>Methanobacteriati</taxon>
        <taxon>Methanobacteriota</taxon>
        <taxon>Stenosarchaea group</taxon>
        <taxon>Halobacteria</taxon>
        <taxon>Halobacteriales</taxon>
        <taxon>Haladaptataceae</taxon>
        <taxon>Halorussus</taxon>
    </lineage>
</organism>
<feature type="transmembrane region" description="Helical" evidence="8">
    <location>
        <begin position="6"/>
        <end position="23"/>
    </location>
</feature>
<dbReference type="GO" id="GO:0005886">
    <property type="term" value="C:plasma membrane"/>
    <property type="evidence" value="ECO:0007669"/>
    <property type="project" value="UniProtKB-SubCell"/>
</dbReference>